<organism evidence="1 2">
    <name type="scientific">Candidatus Thiomargarita nelsonii</name>
    <dbReference type="NCBI Taxonomy" id="1003181"/>
    <lineage>
        <taxon>Bacteria</taxon>
        <taxon>Pseudomonadati</taxon>
        <taxon>Pseudomonadota</taxon>
        <taxon>Gammaproteobacteria</taxon>
        <taxon>Thiotrichales</taxon>
        <taxon>Thiotrichaceae</taxon>
        <taxon>Thiomargarita</taxon>
    </lineage>
</organism>
<protein>
    <submittedName>
        <fullName evidence="1">Uncharacterized protein</fullName>
    </submittedName>
</protein>
<sequence>MNYTTGEEIQTTKNLETKMIQKEQKAAGIILALGKAELNAFRQKIGVLADDIHTIGVTKTDILGLQNITFEGASPKVRKLAGLPDATPGPIKSP</sequence>
<proteinExistence type="predicted"/>
<gene>
    <name evidence="1" type="ORF">THIOM_001533</name>
</gene>
<accession>A0A176S411</accession>
<name>A0A176S411_9GAMM</name>
<dbReference type="Proteomes" id="UP000076962">
    <property type="component" value="Unassembled WGS sequence"/>
</dbReference>
<keyword evidence="2" id="KW-1185">Reference proteome</keyword>
<dbReference type="EMBL" id="LUTY01000814">
    <property type="protein sequence ID" value="OAD22658.1"/>
    <property type="molecule type" value="Genomic_DNA"/>
</dbReference>
<comment type="caution">
    <text evidence="1">The sequence shown here is derived from an EMBL/GenBank/DDBJ whole genome shotgun (WGS) entry which is preliminary data.</text>
</comment>
<reference evidence="1 2" key="1">
    <citation type="submission" date="2016-05" db="EMBL/GenBank/DDBJ databases">
        <title>Single-cell genome of chain-forming Candidatus Thiomargarita nelsonii and comparison to other large sulfur-oxidizing bacteria.</title>
        <authorList>
            <person name="Winkel M."/>
            <person name="Salman V."/>
            <person name="Woyke T."/>
            <person name="Schulz-Vogt H."/>
            <person name="Richter M."/>
            <person name="Flood B."/>
            <person name="Bailey J."/>
            <person name="Amann R."/>
            <person name="Mussmann M."/>
        </authorList>
    </citation>
    <scope>NUCLEOTIDE SEQUENCE [LARGE SCALE GENOMIC DNA]</scope>
    <source>
        <strain evidence="1 2">THI036</strain>
    </source>
</reference>
<dbReference type="AlphaFoldDB" id="A0A176S411"/>
<evidence type="ECO:0000313" key="2">
    <source>
        <dbReference type="Proteomes" id="UP000076962"/>
    </source>
</evidence>
<evidence type="ECO:0000313" key="1">
    <source>
        <dbReference type="EMBL" id="OAD22658.1"/>
    </source>
</evidence>
<feature type="non-terminal residue" evidence="1">
    <location>
        <position position="94"/>
    </location>
</feature>